<feature type="transmembrane region" description="Helical" evidence="1">
    <location>
        <begin position="208"/>
        <end position="224"/>
    </location>
</feature>
<dbReference type="STRING" id="1618578.UV74_C0004G0006"/>
<evidence type="ECO:0008006" key="4">
    <source>
        <dbReference type="Google" id="ProtNLM"/>
    </source>
</evidence>
<protein>
    <recommendedName>
        <fullName evidence="4">Membrane protein 6-pyruvoyl-tetrahydropterin synthase-related domain-containing protein</fullName>
    </recommendedName>
</protein>
<dbReference type="EMBL" id="LCFQ01000004">
    <property type="protein sequence ID" value="KKS98470.1"/>
    <property type="molecule type" value="Genomic_DNA"/>
</dbReference>
<evidence type="ECO:0000313" key="3">
    <source>
        <dbReference type="Proteomes" id="UP000034090"/>
    </source>
</evidence>
<name>A0A0G1DKS4_9BACT</name>
<feature type="transmembrane region" description="Helical" evidence="1">
    <location>
        <begin position="328"/>
        <end position="345"/>
    </location>
</feature>
<keyword evidence="1" id="KW-0472">Membrane</keyword>
<evidence type="ECO:0000313" key="2">
    <source>
        <dbReference type="EMBL" id="KKS98470.1"/>
    </source>
</evidence>
<feature type="transmembrane region" description="Helical" evidence="1">
    <location>
        <begin position="154"/>
        <end position="175"/>
    </location>
</feature>
<dbReference type="AlphaFoldDB" id="A0A0G1DKS4"/>
<sequence length="565" mass="64633">MKKISKAWPNSTLVENFLNKHTFLIIAILSIPAVWALFVPGFYGASDDLHIAWLQQMDLTLRSGQIPPRFVPDLSYGFGYPLFNFVFPLPFYLGEIFHLVGFSLVASVKAVFLLSFLFSGYFMYKLLKEFTNSVLSLAGAILYIFTPYRSTDVFVRGAIGESLAFIFLPLVILAIVKITRDSKNRKWLGIFALSIAALLMSHNITAYMFLPFAFLFLVVETILARPPRLPILIRSFVGLFLGLVISSYFWIPAVVESNLVKYDTVFNFIDHFPTIRQLVTSHFGYGASVPGPYDGMSFFIGTVNLMLLIAGSIAFFASFKKFKSERKILFYWLVIVVMISIFMMNHRSTFVWDSIPLIAYFQFPWRFLTLVTFTSPIFVIFLDRFRFSSYLGIVIILAAIGLNLSYFRPHDFLGRTDEYYLNRYIPTPIASEEYKRISEEYLRLPLATQTRPGKNYPRITVSNGEILNADYPNGLDARFETNSDQDIVVSYNKYFFPGWQVRIDDHKITPQPGKPFGQIFFSVPSGRHLVKIYFRETVFRGVFDAISLLGFVVAVKMVLGAKKKP</sequence>
<feature type="transmembrane region" description="Helical" evidence="1">
    <location>
        <begin position="96"/>
        <end position="118"/>
    </location>
</feature>
<feature type="transmembrane region" description="Helical" evidence="1">
    <location>
        <begin position="538"/>
        <end position="559"/>
    </location>
</feature>
<feature type="transmembrane region" description="Helical" evidence="1">
    <location>
        <begin position="231"/>
        <end position="251"/>
    </location>
</feature>
<dbReference type="Proteomes" id="UP000034090">
    <property type="component" value="Unassembled WGS sequence"/>
</dbReference>
<gene>
    <name evidence="2" type="ORF">UV74_C0004G0006</name>
</gene>
<feature type="transmembrane region" description="Helical" evidence="1">
    <location>
        <begin position="21"/>
        <end position="43"/>
    </location>
</feature>
<feature type="transmembrane region" description="Helical" evidence="1">
    <location>
        <begin position="365"/>
        <end position="382"/>
    </location>
</feature>
<keyword evidence="1" id="KW-0812">Transmembrane</keyword>
<organism evidence="2 3">
    <name type="scientific">Candidatus Woesebacteria bacterium GW2011_GWB1_43_14</name>
    <dbReference type="NCBI Taxonomy" id="1618578"/>
    <lineage>
        <taxon>Bacteria</taxon>
        <taxon>Candidatus Woeseibacteriota</taxon>
    </lineage>
</organism>
<feature type="transmembrane region" description="Helical" evidence="1">
    <location>
        <begin position="187"/>
        <end position="202"/>
    </location>
</feature>
<reference evidence="2 3" key="1">
    <citation type="journal article" date="2015" name="Nature">
        <title>rRNA introns, odd ribosomes, and small enigmatic genomes across a large radiation of phyla.</title>
        <authorList>
            <person name="Brown C.T."/>
            <person name="Hug L.A."/>
            <person name="Thomas B.C."/>
            <person name="Sharon I."/>
            <person name="Castelle C.J."/>
            <person name="Singh A."/>
            <person name="Wilkins M.J."/>
            <person name="Williams K.H."/>
            <person name="Banfield J.F."/>
        </authorList>
    </citation>
    <scope>NUCLEOTIDE SEQUENCE [LARGE SCALE GENOMIC DNA]</scope>
</reference>
<proteinExistence type="predicted"/>
<feature type="transmembrane region" description="Helical" evidence="1">
    <location>
        <begin position="389"/>
        <end position="407"/>
    </location>
</feature>
<keyword evidence="1" id="KW-1133">Transmembrane helix</keyword>
<comment type="caution">
    <text evidence="2">The sequence shown here is derived from an EMBL/GenBank/DDBJ whole genome shotgun (WGS) entry which is preliminary data.</text>
</comment>
<feature type="transmembrane region" description="Helical" evidence="1">
    <location>
        <begin position="130"/>
        <end position="148"/>
    </location>
</feature>
<evidence type="ECO:0000256" key="1">
    <source>
        <dbReference type="SAM" id="Phobius"/>
    </source>
</evidence>
<accession>A0A0G1DKS4</accession>
<feature type="transmembrane region" description="Helical" evidence="1">
    <location>
        <begin position="296"/>
        <end position="316"/>
    </location>
</feature>